<evidence type="ECO:0000313" key="9">
    <source>
        <dbReference type="EMBL" id="MCZ8516614.1"/>
    </source>
</evidence>
<evidence type="ECO:0000259" key="8">
    <source>
        <dbReference type="PROSITE" id="PS50850"/>
    </source>
</evidence>
<dbReference type="InterPro" id="IPR020846">
    <property type="entry name" value="MFS_dom"/>
</dbReference>
<keyword evidence="10" id="KW-1185">Reference proteome</keyword>
<dbReference type="CDD" id="cd17319">
    <property type="entry name" value="MFS_ExuT_GudP_like"/>
    <property type="match status" value="1"/>
</dbReference>
<dbReference type="PANTHER" id="PTHR11662">
    <property type="entry name" value="SOLUTE CARRIER FAMILY 17"/>
    <property type="match status" value="1"/>
</dbReference>
<feature type="domain" description="Major facilitator superfamily (MFS) profile" evidence="8">
    <location>
        <begin position="10"/>
        <end position="418"/>
    </location>
</feature>
<feature type="transmembrane region" description="Helical" evidence="7">
    <location>
        <begin position="230"/>
        <end position="251"/>
    </location>
</feature>
<dbReference type="InterPro" id="IPR036259">
    <property type="entry name" value="MFS_trans_sf"/>
</dbReference>
<keyword evidence="5 7" id="KW-1133">Transmembrane helix</keyword>
<keyword evidence="6 7" id="KW-0472">Membrane</keyword>
<evidence type="ECO:0000256" key="4">
    <source>
        <dbReference type="ARBA" id="ARBA00022692"/>
    </source>
</evidence>
<dbReference type="InterPro" id="IPR050382">
    <property type="entry name" value="MFS_Na/Anion_cotransporter"/>
</dbReference>
<protein>
    <submittedName>
        <fullName evidence="9">MFS transporter</fullName>
    </submittedName>
</protein>
<evidence type="ECO:0000256" key="2">
    <source>
        <dbReference type="ARBA" id="ARBA00022448"/>
    </source>
</evidence>
<evidence type="ECO:0000256" key="7">
    <source>
        <dbReference type="SAM" id="Phobius"/>
    </source>
</evidence>
<dbReference type="PROSITE" id="PS50850">
    <property type="entry name" value="MFS"/>
    <property type="match status" value="1"/>
</dbReference>
<dbReference type="Pfam" id="PF07690">
    <property type="entry name" value="MFS_1"/>
    <property type="match status" value="2"/>
</dbReference>
<comment type="caution">
    <text evidence="9">The sequence shown here is derived from an EMBL/GenBank/DDBJ whole genome shotgun (WGS) entry which is preliminary data.</text>
</comment>
<keyword evidence="3" id="KW-1003">Cell membrane</keyword>
<feature type="transmembrane region" description="Helical" evidence="7">
    <location>
        <begin position="392"/>
        <end position="413"/>
    </location>
</feature>
<organism evidence="9 10">
    <name type="scientific">Paenibacillus gyeongsangnamensis</name>
    <dbReference type="NCBI Taxonomy" id="3388067"/>
    <lineage>
        <taxon>Bacteria</taxon>
        <taxon>Bacillati</taxon>
        <taxon>Bacillota</taxon>
        <taxon>Bacilli</taxon>
        <taxon>Bacillales</taxon>
        <taxon>Paenibacillaceae</taxon>
        <taxon>Paenibacillus</taxon>
    </lineage>
</organism>
<proteinExistence type="predicted"/>
<dbReference type="InterPro" id="IPR011701">
    <property type="entry name" value="MFS"/>
</dbReference>
<sequence>MKADRRRLWIYILLFLLTMINYMDRINLSIAAAPIQKAFHLSPIVMGYVFSSFLWTYIICLVPVGLAVDKWGTRIMASVSISLWSIAGILTGASVNFMTLLLSRLGLGAGESASYLVGARALREWAPRSERGLATAILNGGAYAGPAFGAIFVAWLVTVVGWRYSFVVTGAIGLVWMIVWLIWFRLPEKVTWLSESERNKILQERDAGAPTVAKVNIAQALKVLLRSKTLWALAITQGCANYTSYLFLTWLPGYLQTSRGLNMLKSGFYTAAPYAIAVVLGLILGWISDRLLKGKDLTKGGRRNVVAVSLLFSSVVLFTPFVSSIWVVLALITVSLASISTALSMNTALTSDLLHDAKLTGVTISILFLGGNIFGALAPIITGYVVAGSSGFTGAFIIAGVLLLIGATVCMTLTRKSIDAPLSNE</sequence>
<gene>
    <name evidence="9" type="ORF">O9H85_30365</name>
</gene>
<dbReference type="SUPFAM" id="SSF103473">
    <property type="entry name" value="MFS general substrate transporter"/>
    <property type="match status" value="1"/>
</dbReference>
<keyword evidence="4 7" id="KW-0812">Transmembrane</keyword>
<name>A0ABT4QIC2_9BACL</name>
<comment type="subcellular location">
    <subcellularLocation>
        <location evidence="1">Cell membrane</location>
        <topology evidence="1">Multi-pass membrane protein</topology>
    </subcellularLocation>
</comment>
<keyword evidence="2" id="KW-0813">Transport</keyword>
<feature type="transmembrane region" description="Helical" evidence="7">
    <location>
        <begin position="164"/>
        <end position="184"/>
    </location>
</feature>
<feature type="transmembrane region" description="Helical" evidence="7">
    <location>
        <begin position="75"/>
        <end position="95"/>
    </location>
</feature>
<dbReference type="PIRSF" id="PIRSF002808">
    <property type="entry name" value="Hexose_phosphate_transp"/>
    <property type="match status" value="1"/>
</dbReference>
<accession>A0ABT4QIC2</accession>
<dbReference type="Gene3D" id="1.20.1250.20">
    <property type="entry name" value="MFS general substrate transporter like domains"/>
    <property type="match status" value="2"/>
</dbReference>
<feature type="transmembrane region" description="Helical" evidence="7">
    <location>
        <begin position="271"/>
        <end position="292"/>
    </location>
</feature>
<dbReference type="InterPro" id="IPR000849">
    <property type="entry name" value="Sugar_P_transporter"/>
</dbReference>
<evidence type="ECO:0000256" key="5">
    <source>
        <dbReference type="ARBA" id="ARBA00022989"/>
    </source>
</evidence>
<evidence type="ECO:0000256" key="3">
    <source>
        <dbReference type="ARBA" id="ARBA00022475"/>
    </source>
</evidence>
<dbReference type="EMBL" id="JAQAGZ010000025">
    <property type="protein sequence ID" value="MCZ8516614.1"/>
    <property type="molecule type" value="Genomic_DNA"/>
</dbReference>
<feature type="transmembrane region" description="Helical" evidence="7">
    <location>
        <begin position="47"/>
        <end position="68"/>
    </location>
</feature>
<reference evidence="9 10" key="1">
    <citation type="submission" date="2022-12" db="EMBL/GenBank/DDBJ databases">
        <title>Draft genome sequence of Paenibacillus sp. dW9.</title>
        <authorList>
            <person name="Choi E.-W."/>
            <person name="Kim D.-U."/>
        </authorList>
    </citation>
    <scope>NUCLEOTIDE SEQUENCE [LARGE SCALE GENOMIC DNA]</scope>
    <source>
        <strain evidence="10">dW9</strain>
    </source>
</reference>
<evidence type="ECO:0000313" key="10">
    <source>
        <dbReference type="Proteomes" id="UP001527882"/>
    </source>
</evidence>
<feature type="transmembrane region" description="Helical" evidence="7">
    <location>
        <begin position="361"/>
        <end position="386"/>
    </location>
</feature>
<dbReference type="PANTHER" id="PTHR11662:SF399">
    <property type="entry name" value="FI19708P1-RELATED"/>
    <property type="match status" value="1"/>
</dbReference>
<feature type="transmembrane region" description="Helical" evidence="7">
    <location>
        <begin position="134"/>
        <end position="158"/>
    </location>
</feature>
<dbReference type="RefSeq" id="WP_269885148.1">
    <property type="nucleotide sequence ID" value="NZ_JAQAGZ010000025.1"/>
</dbReference>
<evidence type="ECO:0000256" key="6">
    <source>
        <dbReference type="ARBA" id="ARBA00023136"/>
    </source>
</evidence>
<dbReference type="Proteomes" id="UP001527882">
    <property type="component" value="Unassembled WGS sequence"/>
</dbReference>
<evidence type="ECO:0000256" key="1">
    <source>
        <dbReference type="ARBA" id="ARBA00004651"/>
    </source>
</evidence>